<comment type="caution">
    <text evidence="2">The sequence shown here is derived from an EMBL/GenBank/DDBJ whole genome shotgun (WGS) entry which is preliminary data.</text>
</comment>
<proteinExistence type="predicted"/>
<dbReference type="InterPro" id="IPR045189">
    <property type="entry name" value="UBR4-like"/>
</dbReference>
<reference evidence="2 3" key="1">
    <citation type="submission" date="2022-07" db="EMBL/GenBank/DDBJ databases">
        <title>Genome-wide signatures of adaptation to extreme environments.</title>
        <authorList>
            <person name="Cho C.H."/>
            <person name="Yoon H.S."/>
        </authorList>
    </citation>
    <scope>NUCLEOTIDE SEQUENCE [LARGE SCALE GENOMIC DNA]</scope>
    <source>
        <strain evidence="2 3">DBV 063 E5</strain>
    </source>
</reference>
<evidence type="ECO:0000313" key="2">
    <source>
        <dbReference type="EMBL" id="KAK4535222.1"/>
    </source>
</evidence>
<accession>A0AAV9ISI7</accession>
<dbReference type="Proteomes" id="UP001301350">
    <property type="component" value="Unassembled WGS sequence"/>
</dbReference>
<feature type="compositionally biased region" description="Polar residues" evidence="1">
    <location>
        <begin position="30"/>
        <end position="44"/>
    </location>
</feature>
<protein>
    <submittedName>
        <fullName evidence="2">Uncharacterized protein</fullName>
    </submittedName>
</protein>
<feature type="region of interest" description="Disordered" evidence="1">
    <location>
        <begin position="27"/>
        <end position="85"/>
    </location>
</feature>
<keyword evidence="3" id="KW-1185">Reference proteome</keyword>
<organism evidence="2 3">
    <name type="scientific">Cyanidium caldarium</name>
    <name type="common">Red alga</name>
    <dbReference type="NCBI Taxonomy" id="2771"/>
    <lineage>
        <taxon>Eukaryota</taxon>
        <taxon>Rhodophyta</taxon>
        <taxon>Bangiophyceae</taxon>
        <taxon>Cyanidiales</taxon>
        <taxon>Cyanidiaceae</taxon>
        <taxon>Cyanidium</taxon>
    </lineage>
</organism>
<name>A0AAV9ISI7_CYACA</name>
<sequence length="2020" mass="222491">MSARWDDLGLDRTAASIDAADDDWIASGAVSSPMSPTRALSQSASPPPTDTDAFMVERSALRRPRARSPSRQVSGALAPSARSLSDDTAAARASIATSGPDSTSPDRIAASVAADLFYLDNGEHVGEAMWLDEYEDGVVLLLGESRTCLQLTRLPYACRCERCWRTRQETSGTEDDPFQERDCVGELHDPYEMCAETMWFGWAPAATPEESGNAAALPLSAITYAVERDEEAVPVLWLFGVTDDGVLYGRRCVAGELQRGEDVAVIDWSPIARVSTGTRFLHWSRDRSVLLSFGEDGQVHLLNAAPVRSGAGIASDAIQRMVVEDNGDTLLMVRPSHGIAAPSPASLPPPPPPQCQCLPERVSTATWETLVLVYRRSVVLLHILGEGDAPLRGQWGRPDHRRRLAVSVIPSASELHAVRSAAGVQYANATLLSEGNNDPAGDGYTCTLLVMLTDASAHVVSLQSAPEERRWLPRGPSPWPLHVEDAPWGVFECVPVLDAERVAVDGELADAGAAAMELPPEAVSSARYLLRFGPAARRARLMVRDTAGRAHIGGVRLRVALLPVQEDSTSVTEITTTTTTTSSSSYVLRLSARGQRSEASFLRTSAGAPPRRRGVYRWCTLCVENRQQVMQEMSCWEMELEVSPTGGESQSVGGVYLAIEEMAVHGVDDDVATGAEREGDASREAADAAVAGACASTEWHSVCGLHLAVVLAFAARLGGQSLPVDREAVTALCSAVAAEQWYAYAPHGTAIDRARRMALQDALWVLADRDTAMMRRALAVARTEVARQRWAHPQRDAPSDASAGDRLCDLGFGQWLASASDSRPEEVAAGRRLVWRSFGAWTDSWAAANAYDMAYWERHRHVVESAVRCLWTSTTLGGQVLLRCGLLHPSAVVRDAVCSAMVRMREASATDEIAYDNRVVAYVVYVLAALSDLVDAHGDPIRTERVECPEHALHLADHVVARLLKSPSASLYHACITQWCGTVVRLRHWVWSHVAESASDSLGDGQWQPWALWRAVPAGLGRRERDAAPQCAGEGEVSAVDARTLVQAVDIVRTCLTMVSDASPWVTDSVMYRVEALTQGLRCAVSVLDDGAPVRTMLRAQLASALSAYLVRCRVAHWPACASFPLLRELYGDSSSDSAMRTVHDAALAYGHAQVRMLQRRLWRGGAPDAVSSIRREVVVSVNNFSLLFMALAEREPEMWTMALKQTPHSIRMVVALAALTAELGEWHAGARLLRALRRGCAVRQLPQLLPRFPEAFGALSSGTLPSRAFDVEVERLLTSSCTALHAASPSAWQTWWEALLDAARYAPIADLLLSALDTVWRCHCPGCRALPWRRRAYPLAQHWLSRSAPLASAVPRWLLERCTAFHPQHRRLELDARRGFLLASERCARCRRDAAWALAERVRLTDTGAVMVRDSGELLDTGLLDHQPADVCRRVWYTADSITCVFHSTQYVGAVAVEVLETFTSRRLRRVRVEYACGAVQPPAVAVADAEGEAPWQPFCTLYWTASGAAVGRQPSLPSAVRADALRLRMEHFSGALPPGTEAVLCLRCSRLTRERSGMCAHCHENVYQCRVCRYIHFDQLDAFLCAECGSSRHCRYRVHLWTRPVVRPTRDGRTYGLYRDAVLDALLTAHVDGAEEEGKAAGEMSSEKLWYVYCVAAADAQGDGQRVYARDRTVTCCIRCALQQSVDALNVLWRCEEGVQRGEKSGAREPAEMCARWWQLWCAEGDGRMEVWPAGAPLETCLAASSVREPNDALSAEADSVPISVQCAVHLWVRRWVWAQWQRAGWSILHASRGRWPVWVSHTHALPVRMLFQPLFGRLRTSARQALSNRPHWQHLRVYDPRLLLGGVEWVRRTGQVGVLRAYTELLSIPLPLEHPLATRLRSALLLDMCCWIRRFAHGMQAVEAVRRSGWWLPHWDAGLSRIAGDVRVAAAALEQWAQVLQAMPPPPTERAVKVRAATWLCDAYVLLQARAQHRPCADRVARVLRHWATHDETLSCVMQRYAAAQLWRWAPSGPLCE</sequence>
<dbReference type="PANTHER" id="PTHR21725">
    <property type="entry name" value="E3 UBIQUITIN-PROTEIN LIGASE UBR4"/>
    <property type="match status" value="1"/>
</dbReference>
<dbReference type="PANTHER" id="PTHR21725:SF1">
    <property type="entry name" value="E3 UBIQUITIN-PROTEIN LIGASE UBR4"/>
    <property type="match status" value="1"/>
</dbReference>
<evidence type="ECO:0000313" key="3">
    <source>
        <dbReference type="Proteomes" id="UP001301350"/>
    </source>
</evidence>
<gene>
    <name evidence="2" type="ORF">CDCA_CDCA04G1247</name>
</gene>
<evidence type="ECO:0000256" key="1">
    <source>
        <dbReference type="SAM" id="MobiDB-lite"/>
    </source>
</evidence>
<dbReference type="EMBL" id="JANCYW010000004">
    <property type="protein sequence ID" value="KAK4535222.1"/>
    <property type="molecule type" value="Genomic_DNA"/>
</dbReference>